<sequence length="75" mass="8595">MESIEISCLIIFVDILVNLLPLNTIINCDSHFHRLRACHFHHNDLENENIFDALSHDMSQSHPQTLSADNISLNL</sequence>
<protein>
    <submittedName>
        <fullName evidence="1">CLUMA_CG018685, isoform A</fullName>
    </submittedName>
</protein>
<evidence type="ECO:0000313" key="2">
    <source>
        <dbReference type="Proteomes" id="UP000183832"/>
    </source>
</evidence>
<keyword evidence="2" id="KW-1185">Reference proteome</keyword>
<gene>
    <name evidence="1" type="ORF">CLUMA_CG018685</name>
</gene>
<dbReference type="AlphaFoldDB" id="A0A1J1J462"/>
<reference evidence="1 2" key="1">
    <citation type="submission" date="2015-04" db="EMBL/GenBank/DDBJ databases">
        <authorList>
            <person name="Syromyatnikov M.Y."/>
            <person name="Popov V.N."/>
        </authorList>
    </citation>
    <scope>NUCLEOTIDE SEQUENCE [LARGE SCALE GENOMIC DNA]</scope>
</reference>
<dbReference type="Proteomes" id="UP000183832">
    <property type="component" value="Unassembled WGS sequence"/>
</dbReference>
<dbReference type="EMBL" id="CVRI01000065">
    <property type="protein sequence ID" value="CRL05649.1"/>
    <property type="molecule type" value="Genomic_DNA"/>
</dbReference>
<proteinExistence type="predicted"/>
<organism evidence="1 2">
    <name type="scientific">Clunio marinus</name>
    <dbReference type="NCBI Taxonomy" id="568069"/>
    <lineage>
        <taxon>Eukaryota</taxon>
        <taxon>Metazoa</taxon>
        <taxon>Ecdysozoa</taxon>
        <taxon>Arthropoda</taxon>
        <taxon>Hexapoda</taxon>
        <taxon>Insecta</taxon>
        <taxon>Pterygota</taxon>
        <taxon>Neoptera</taxon>
        <taxon>Endopterygota</taxon>
        <taxon>Diptera</taxon>
        <taxon>Nematocera</taxon>
        <taxon>Chironomoidea</taxon>
        <taxon>Chironomidae</taxon>
        <taxon>Clunio</taxon>
    </lineage>
</organism>
<evidence type="ECO:0000313" key="1">
    <source>
        <dbReference type="EMBL" id="CRL05649.1"/>
    </source>
</evidence>
<accession>A0A1J1J462</accession>
<name>A0A1J1J462_9DIPT</name>